<evidence type="ECO:0000313" key="2">
    <source>
        <dbReference type="Proteomes" id="UP001066276"/>
    </source>
</evidence>
<dbReference type="Proteomes" id="UP001066276">
    <property type="component" value="Chromosome 2_1"/>
</dbReference>
<protein>
    <submittedName>
        <fullName evidence="1">Uncharacterized protein</fullName>
    </submittedName>
</protein>
<sequence>MGEQIPLKIIYATKHGGRELVELRSATGLSNIYVGAQEGHDAPHWLPGHREHVGAAWTEATPLVALAPKLHRGRVGRIERLSREVANT</sequence>
<keyword evidence="2" id="KW-1185">Reference proteome</keyword>
<dbReference type="EMBL" id="JANPWB010000003">
    <property type="protein sequence ID" value="KAJ1204405.1"/>
    <property type="molecule type" value="Genomic_DNA"/>
</dbReference>
<comment type="caution">
    <text evidence="1">The sequence shown here is derived from an EMBL/GenBank/DDBJ whole genome shotgun (WGS) entry which is preliminary data.</text>
</comment>
<name>A0AAV7VWG3_PLEWA</name>
<organism evidence="1 2">
    <name type="scientific">Pleurodeles waltl</name>
    <name type="common">Iberian ribbed newt</name>
    <dbReference type="NCBI Taxonomy" id="8319"/>
    <lineage>
        <taxon>Eukaryota</taxon>
        <taxon>Metazoa</taxon>
        <taxon>Chordata</taxon>
        <taxon>Craniata</taxon>
        <taxon>Vertebrata</taxon>
        <taxon>Euteleostomi</taxon>
        <taxon>Amphibia</taxon>
        <taxon>Batrachia</taxon>
        <taxon>Caudata</taxon>
        <taxon>Salamandroidea</taxon>
        <taxon>Salamandridae</taxon>
        <taxon>Pleurodelinae</taxon>
        <taxon>Pleurodeles</taxon>
    </lineage>
</organism>
<reference evidence="1" key="1">
    <citation type="journal article" date="2022" name="bioRxiv">
        <title>Sequencing and chromosome-scale assembly of the giantPleurodeles waltlgenome.</title>
        <authorList>
            <person name="Brown T."/>
            <person name="Elewa A."/>
            <person name="Iarovenko S."/>
            <person name="Subramanian E."/>
            <person name="Araus A.J."/>
            <person name="Petzold A."/>
            <person name="Susuki M."/>
            <person name="Suzuki K.-i.T."/>
            <person name="Hayashi T."/>
            <person name="Toyoda A."/>
            <person name="Oliveira C."/>
            <person name="Osipova E."/>
            <person name="Leigh N.D."/>
            <person name="Simon A."/>
            <person name="Yun M.H."/>
        </authorList>
    </citation>
    <scope>NUCLEOTIDE SEQUENCE</scope>
    <source>
        <strain evidence="1">20211129_DDA</strain>
        <tissue evidence="1">Liver</tissue>
    </source>
</reference>
<proteinExistence type="predicted"/>
<accession>A0AAV7VWG3</accession>
<evidence type="ECO:0000313" key="1">
    <source>
        <dbReference type="EMBL" id="KAJ1204405.1"/>
    </source>
</evidence>
<dbReference type="AlphaFoldDB" id="A0AAV7VWG3"/>
<gene>
    <name evidence="1" type="ORF">NDU88_008183</name>
</gene>